<feature type="transmembrane region" description="Helical" evidence="2">
    <location>
        <begin position="219"/>
        <end position="237"/>
    </location>
</feature>
<reference evidence="4" key="2">
    <citation type="submission" date="2011-01" db="EMBL/GenBank/DDBJ databases">
        <title>The complete genome of Nitratifractor salsuginis DSM 16511.</title>
        <authorList>
            <consortium name="US DOE Joint Genome Institute (JGI-PGF)"/>
            <person name="Lucas S."/>
            <person name="Copeland A."/>
            <person name="Lapidus A."/>
            <person name="Bruce D."/>
            <person name="Goodwin L."/>
            <person name="Pitluck S."/>
            <person name="Kyrpides N."/>
            <person name="Mavromatis K."/>
            <person name="Ivanova N."/>
            <person name="Mikhailova N."/>
            <person name="Zeytun A."/>
            <person name="Detter J.C."/>
            <person name="Tapia R."/>
            <person name="Han C."/>
            <person name="Land M."/>
            <person name="Hauser L."/>
            <person name="Markowitz V."/>
            <person name="Cheng J.-F."/>
            <person name="Hugenholtz P."/>
            <person name="Woyke T."/>
            <person name="Wu D."/>
            <person name="Tindall B."/>
            <person name="Schuetze A."/>
            <person name="Brambilla E."/>
            <person name="Klenk H.-P."/>
            <person name="Eisen J.A."/>
        </authorList>
    </citation>
    <scope>NUCLEOTIDE SEQUENCE [LARGE SCALE GENOMIC DNA]</scope>
    <source>
        <strain evidence="4">DSM 16511 / JCM 12458 / E9I37-1</strain>
    </source>
</reference>
<evidence type="ECO:0000313" key="4">
    <source>
        <dbReference type="Proteomes" id="UP000008633"/>
    </source>
</evidence>
<dbReference type="KEGG" id="nsa:Nitsa_1755"/>
<dbReference type="eggNOG" id="COG0242">
    <property type="taxonomic scope" value="Bacteria"/>
</dbReference>
<protein>
    <submittedName>
        <fullName evidence="3">Formylmethionine deformylase</fullName>
    </submittedName>
</protein>
<organism evidence="3 4">
    <name type="scientific">Nitratifractor salsuginis (strain DSM 16511 / JCM 12458 / E9I37-1)</name>
    <dbReference type="NCBI Taxonomy" id="749222"/>
    <lineage>
        <taxon>Bacteria</taxon>
        <taxon>Pseudomonadati</taxon>
        <taxon>Campylobacterota</taxon>
        <taxon>Epsilonproteobacteria</taxon>
        <taxon>Campylobacterales</taxon>
        <taxon>Sulfurovaceae</taxon>
        <taxon>Nitratifractor</taxon>
    </lineage>
</organism>
<keyword evidence="2" id="KW-0472">Membrane</keyword>
<accession>E6X1L0</accession>
<dbReference type="RefSeq" id="WP_013554686.1">
    <property type="nucleotide sequence ID" value="NC_014935.1"/>
</dbReference>
<dbReference type="EMBL" id="CP002452">
    <property type="protein sequence ID" value="ADV47001.1"/>
    <property type="molecule type" value="Genomic_DNA"/>
</dbReference>
<evidence type="ECO:0000256" key="1">
    <source>
        <dbReference type="ARBA" id="ARBA00010759"/>
    </source>
</evidence>
<dbReference type="STRING" id="749222.Nitsa_1755"/>
<comment type="similarity">
    <text evidence="1">Belongs to the polypeptide deformylase family.</text>
</comment>
<keyword evidence="2" id="KW-0812">Transmembrane</keyword>
<dbReference type="PANTHER" id="PTHR10458">
    <property type="entry name" value="PEPTIDE DEFORMYLASE"/>
    <property type="match status" value="1"/>
</dbReference>
<sequence length="283" mass="32494">MVKELVVYPDDRILSCVDVRDFRDESLPRLLNDIEETMEAHGLNALTAMQVAHPFNIIVIKKEDGSYWELINPRILKKEGRFEHQESTSYYPDIELTVPRYEKINLIYEDRNGQPHSIKIEDRELAALIQQQMDFLAGGTPLDRVDKNYREKVLTALANKGLMPQPGDVCPTFSRKDYITSFTDKILFLMGLSLLTPLAAKLFSWSETTVAKIYAFDKFAFPFVIVLLVIYFIYAQYEAKKYRQCSSCQIGNQIGIIIKRFVAALAFAVGAWLLVNPHSPLFR</sequence>
<keyword evidence="2" id="KW-1133">Transmembrane helix</keyword>
<dbReference type="PANTHER" id="PTHR10458:SF22">
    <property type="entry name" value="PEPTIDE DEFORMYLASE"/>
    <property type="match status" value="1"/>
</dbReference>
<keyword evidence="4" id="KW-1185">Reference proteome</keyword>
<evidence type="ECO:0000313" key="3">
    <source>
        <dbReference type="EMBL" id="ADV47001.1"/>
    </source>
</evidence>
<dbReference type="Gene3D" id="3.90.45.10">
    <property type="entry name" value="Peptide deformylase"/>
    <property type="match status" value="1"/>
</dbReference>
<dbReference type="HOGENOM" id="CLU_1019142_0_0_7"/>
<reference evidence="3 4" key="1">
    <citation type="journal article" date="2011" name="Stand. Genomic Sci.">
        <title>Complete genome sequence of Nitratifractor salsuginis type strain (E9I37-1).</title>
        <authorList>
            <person name="Anderson I."/>
            <person name="Sikorski J."/>
            <person name="Zeytun A."/>
            <person name="Nolan M."/>
            <person name="Lapidus A."/>
            <person name="Lucas S."/>
            <person name="Hammon N."/>
            <person name="Deshpande S."/>
            <person name="Cheng J.F."/>
            <person name="Tapia R."/>
            <person name="Han C."/>
            <person name="Goodwin L."/>
            <person name="Pitluck S."/>
            <person name="Liolios K."/>
            <person name="Pagani I."/>
            <person name="Ivanova N."/>
            <person name="Huntemann M."/>
            <person name="Mavromatis K."/>
            <person name="Ovchinikova G."/>
            <person name="Pati A."/>
            <person name="Chen A."/>
            <person name="Palaniappan K."/>
            <person name="Land M."/>
            <person name="Hauser L."/>
            <person name="Brambilla E.M."/>
            <person name="Ngatchou-Djao O.D."/>
            <person name="Rohde M."/>
            <person name="Tindall B.J."/>
            <person name="Goker M."/>
            <person name="Detter J.C."/>
            <person name="Woyke T."/>
            <person name="Bristow J."/>
            <person name="Eisen J.A."/>
            <person name="Markowitz V."/>
            <person name="Hugenholtz P."/>
            <person name="Klenk H.P."/>
            <person name="Kyrpides N.C."/>
        </authorList>
    </citation>
    <scope>NUCLEOTIDE SEQUENCE [LARGE SCALE GENOMIC DNA]</scope>
    <source>
        <strain evidence="4">DSM 16511 / JCM 12458 / E9I37-1</strain>
    </source>
</reference>
<dbReference type="Pfam" id="PF01327">
    <property type="entry name" value="Pep_deformylase"/>
    <property type="match status" value="1"/>
</dbReference>
<dbReference type="AlphaFoldDB" id="E6X1L0"/>
<dbReference type="OrthoDB" id="5333466at2"/>
<dbReference type="Proteomes" id="UP000008633">
    <property type="component" value="Chromosome"/>
</dbReference>
<dbReference type="GO" id="GO:0042586">
    <property type="term" value="F:peptide deformylase activity"/>
    <property type="evidence" value="ECO:0007669"/>
    <property type="project" value="InterPro"/>
</dbReference>
<name>E6X1L0_NITSE</name>
<dbReference type="InterPro" id="IPR023635">
    <property type="entry name" value="Peptide_deformylase"/>
</dbReference>
<feature type="transmembrane region" description="Helical" evidence="2">
    <location>
        <begin position="257"/>
        <end position="275"/>
    </location>
</feature>
<feature type="transmembrane region" description="Helical" evidence="2">
    <location>
        <begin position="186"/>
        <end position="204"/>
    </location>
</feature>
<dbReference type="InterPro" id="IPR036821">
    <property type="entry name" value="Peptide_deformylase_sf"/>
</dbReference>
<dbReference type="SUPFAM" id="SSF56420">
    <property type="entry name" value="Peptide deformylase"/>
    <property type="match status" value="1"/>
</dbReference>
<dbReference type="PRINTS" id="PR01576">
    <property type="entry name" value="PDEFORMYLASE"/>
</dbReference>
<gene>
    <name evidence="3" type="ordered locus">Nitsa_1755</name>
</gene>
<proteinExistence type="inferred from homology"/>
<evidence type="ECO:0000256" key="2">
    <source>
        <dbReference type="SAM" id="Phobius"/>
    </source>
</evidence>